<gene>
    <name evidence="2" type="ORF">SUTH_01905</name>
</gene>
<dbReference type="Proteomes" id="UP000031637">
    <property type="component" value="Chromosome"/>
</dbReference>
<evidence type="ECO:0000313" key="2">
    <source>
        <dbReference type="EMBL" id="BAO29697.1"/>
    </source>
</evidence>
<accession>W0SFF9</accession>
<evidence type="ECO:0000313" key="3">
    <source>
        <dbReference type="Proteomes" id="UP000031637"/>
    </source>
</evidence>
<organism evidence="2 3">
    <name type="scientific">Sulfuritalea hydrogenivorans sk43H</name>
    <dbReference type="NCBI Taxonomy" id="1223802"/>
    <lineage>
        <taxon>Bacteria</taxon>
        <taxon>Pseudomonadati</taxon>
        <taxon>Pseudomonadota</taxon>
        <taxon>Betaproteobacteria</taxon>
        <taxon>Nitrosomonadales</taxon>
        <taxon>Sterolibacteriaceae</taxon>
        <taxon>Sulfuritalea</taxon>
    </lineage>
</organism>
<dbReference type="RefSeq" id="WP_052473487.1">
    <property type="nucleotide sequence ID" value="NZ_AP012547.1"/>
</dbReference>
<evidence type="ECO:0000256" key="1">
    <source>
        <dbReference type="SAM" id="MobiDB-lite"/>
    </source>
</evidence>
<feature type="region of interest" description="Disordered" evidence="1">
    <location>
        <begin position="189"/>
        <end position="208"/>
    </location>
</feature>
<dbReference type="Pfam" id="PF05309">
    <property type="entry name" value="TraE"/>
    <property type="match status" value="1"/>
</dbReference>
<dbReference type="InterPro" id="IPR007973">
    <property type="entry name" value="Pilus_assembly_TraE"/>
</dbReference>
<protein>
    <submittedName>
        <fullName evidence="2">Plasmid-like conjugative transfer protein TraE</fullName>
    </submittedName>
</protein>
<proteinExistence type="predicted"/>
<dbReference type="HOGENOM" id="CLU_114568_1_0_4"/>
<keyword evidence="3" id="KW-1185">Reference proteome</keyword>
<dbReference type="STRING" id="1223802.SUTH_01905"/>
<dbReference type="EMBL" id="AP012547">
    <property type="protein sequence ID" value="BAO29697.1"/>
    <property type="molecule type" value="Genomic_DNA"/>
</dbReference>
<dbReference type="KEGG" id="shd:SUTH_01905"/>
<dbReference type="AlphaFoldDB" id="W0SFF9"/>
<dbReference type="NCBIfam" id="TIGR02761">
    <property type="entry name" value="TraE_TIGR"/>
    <property type="match status" value="1"/>
</dbReference>
<dbReference type="OrthoDB" id="5362036at2"/>
<sequence>MKFSRFTADRDNQRNEIYFMRIAVGGLVLALLANAGAALTVAGSERTILVPPDIHTSFWVSGQKVSTEYLQEMAYWYAGLALNITPHIADYQKNQFLKYAAPSEYGRLQAEFGVRAEFIRKNNASTQFSTQAMTVDENAMKVALSGVLQTWVSDKKAAEKQTAYVVGFRYLNGRLHVSEFKETSDQDPFGAASSAAMPVASGGAAIPR</sequence>
<name>W0SFF9_9PROT</name>
<reference evidence="2 3" key="1">
    <citation type="journal article" date="2014" name="Syst. Appl. Microbiol.">
        <title>Complete genomes of freshwater sulfur oxidizers Sulfuricella denitrificans skB26 and Sulfuritalea hydrogenivorans sk43H: genetic insights into the sulfur oxidation pathway of betaproteobacteria.</title>
        <authorList>
            <person name="Watanabe T."/>
            <person name="Kojima H."/>
            <person name="Fukui M."/>
        </authorList>
    </citation>
    <scope>NUCLEOTIDE SEQUENCE [LARGE SCALE GENOMIC DNA]</scope>
    <source>
        <strain evidence="2">DSM22779</strain>
    </source>
</reference>